<evidence type="ECO:0000313" key="3">
    <source>
        <dbReference type="EMBL" id="MDQ0996292.1"/>
    </source>
</evidence>
<dbReference type="Gene3D" id="3.40.50.10070">
    <property type="entry name" value="TolB, N-terminal domain"/>
    <property type="match status" value="1"/>
</dbReference>
<sequence length="625" mass="67833">MQRKLAAIMAADIVGYSLLMAENETATYAELRAVFDALIAPTVNRHGGRTFKTTGDGFLTMFPSVNEAVDAAIAIQQGFDKGPFQLRIGINLGDVIEDNGDVYGDGVNVAARLEAMTEPGHIFVSGAVVMAAERNRGDLFAKVGRRRAKNIPELLNVYRVRRSGSPWTAWPRVPMVLRSTAARWSYGVATIMLILIGTQIAPLPLAAMVSRIPAVLSLDQTRTRADPRPSVAVMPFATMSGNVDHPYFADGLTEDVTTALAQNPELQVIARDSTYAVRGQDTDVRKLGAKLGVDYVIEGSARREGDQLRVSAQLIDVGNGAHLWSRSYDRKVADVFTVQSELTTEIVAQLAPYIGKSEAAAAAQRPTDNLQAYDLVLQARTRYRHGATDQNAILEARELYQRALEMDPAYAAARAGLALTYIAEVAQRPGGQSTAPELDLGLSEARQAVRLDPNLGLGYQVISFGLALQADYSGGLQAAQRAVDLNPNDPDSMMALAKAQVRFGDYRDAVANAERARRLHPMAPEYYAYVHGQALYADGQRKEAAAVIAECLVRAPRDSNCLLIQAAVQGADGDLEKAHATMTSLIAIRPTFSLEAERAYRRFGDKPLMDEFLQDLARAKAPETA</sequence>
<dbReference type="Proteomes" id="UP001237780">
    <property type="component" value="Unassembled WGS sequence"/>
</dbReference>
<feature type="domain" description="Guanylate cyclase" evidence="2">
    <location>
        <begin position="7"/>
        <end position="114"/>
    </location>
</feature>
<dbReference type="SUPFAM" id="SSF55073">
    <property type="entry name" value="Nucleotide cyclase"/>
    <property type="match status" value="1"/>
</dbReference>
<dbReference type="EC" id="4.6.1.1" evidence="3"/>
<evidence type="ECO:0000313" key="4">
    <source>
        <dbReference type="Proteomes" id="UP001237780"/>
    </source>
</evidence>
<keyword evidence="1" id="KW-0472">Membrane</keyword>
<keyword evidence="4" id="KW-1185">Reference proteome</keyword>
<evidence type="ECO:0000256" key="1">
    <source>
        <dbReference type="SAM" id="Phobius"/>
    </source>
</evidence>
<evidence type="ECO:0000259" key="2">
    <source>
        <dbReference type="PROSITE" id="PS50125"/>
    </source>
</evidence>
<dbReference type="PANTHER" id="PTHR43081">
    <property type="entry name" value="ADENYLATE CYCLASE, TERMINAL-DIFFERENTIATION SPECIFIC-RELATED"/>
    <property type="match status" value="1"/>
</dbReference>
<dbReference type="RefSeq" id="WP_307278617.1">
    <property type="nucleotide sequence ID" value="NZ_JAUSZT010000002.1"/>
</dbReference>
<dbReference type="Pfam" id="PF00211">
    <property type="entry name" value="Guanylate_cyc"/>
    <property type="match status" value="1"/>
</dbReference>
<keyword evidence="1" id="KW-1133">Transmembrane helix</keyword>
<dbReference type="CDD" id="cd07302">
    <property type="entry name" value="CHD"/>
    <property type="match status" value="1"/>
</dbReference>
<comment type="caution">
    <text evidence="3">The sequence shown here is derived from an EMBL/GenBank/DDBJ whole genome shotgun (WGS) entry which is preliminary data.</text>
</comment>
<dbReference type="SUPFAM" id="SSF48452">
    <property type="entry name" value="TPR-like"/>
    <property type="match status" value="1"/>
</dbReference>
<dbReference type="EMBL" id="JAUSZT010000002">
    <property type="protein sequence ID" value="MDQ0996292.1"/>
    <property type="molecule type" value="Genomic_DNA"/>
</dbReference>
<proteinExistence type="predicted"/>
<keyword evidence="1" id="KW-0812">Transmembrane</keyword>
<feature type="transmembrane region" description="Helical" evidence="1">
    <location>
        <begin position="184"/>
        <end position="207"/>
    </location>
</feature>
<dbReference type="PROSITE" id="PS50125">
    <property type="entry name" value="GUANYLATE_CYCLASE_2"/>
    <property type="match status" value="1"/>
</dbReference>
<dbReference type="InterPro" id="IPR050697">
    <property type="entry name" value="Adenylyl/Guanylyl_Cyclase_3/4"/>
</dbReference>
<accession>A0ABU0S6A3</accession>
<reference evidence="3 4" key="1">
    <citation type="submission" date="2023-07" db="EMBL/GenBank/DDBJ databases">
        <title>Comparative genomics of wheat-associated soil bacteria to identify genetic determinants of phenazine resistance.</title>
        <authorList>
            <person name="Mouncey N."/>
        </authorList>
    </citation>
    <scope>NUCLEOTIDE SEQUENCE [LARGE SCALE GENOMIC DNA]</scope>
    <source>
        <strain evidence="3 4">W4I11</strain>
    </source>
</reference>
<dbReference type="InterPro" id="IPR029787">
    <property type="entry name" value="Nucleotide_cyclase"/>
</dbReference>
<dbReference type="Gene3D" id="3.30.70.1230">
    <property type="entry name" value="Nucleotide cyclase"/>
    <property type="match status" value="1"/>
</dbReference>
<gene>
    <name evidence="3" type="ORF">QFZ34_001469</name>
</gene>
<dbReference type="PANTHER" id="PTHR43081:SF19">
    <property type="entry name" value="PH-SENSITIVE ADENYLATE CYCLASE RV1264"/>
    <property type="match status" value="1"/>
</dbReference>
<dbReference type="GO" id="GO:0004016">
    <property type="term" value="F:adenylate cyclase activity"/>
    <property type="evidence" value="ECO:0007669"/>
    <property type="project" value="UniProtKB-EC"/>
</dbReference>
<protein>
    <submittedName>
        <fullName evidence="3">Adenylate cyclase</fullName>
        <ecNumber evidence="3">4.6.1.1</ecNumber>
    </submittedName>
</protein>
<dbReference type="InterPro" id="IPR011990">
    <property type="entry name" value="TPR-like_helical_dom_sf"/>
</dbReference>
<dbReference type="Gene3D" id="1.25.40.10">
    <property type="entry name" value="Tetratricopeptide repeat domain"/>
    <property type="match status" value="2"/>
</dbReference>
<dbReference type="InterPro" id="IPR001054">
    <property type="entry name" value="A/G_cyclase"/>
</dbReference>
<name>A0ABU0S6A3_9HYPH</name>
<organism evidence="3 4">
    <name type="scientific">Phyllobacterium ifriqiyense</name>
    <dbReference type="NCBI Taxonomy" id="314238"/>
    <lineage>
        <taxon>Bacteria</taxon>
        <taxon>Pseudomonadati</taxon>
        <taxon>Pseudomonadota</taxon>
        <taxon>Alphaproteobacteria</taxon>
        <taxon>Hyphomicrobiales</taxon>
        <taxon>Phyllobacteriaceae</taxon>
        <taxon>Phyllobacterium</taxon>
    </lineage>
</organism>
<keyword evidence="3" id="KW-0456">Lyase</keyword>